<keyword evidence="7" id="KW-0456">Lyase</keyword>
<dbReference type="InterPro" id="IPR052052">
    <property type="entry name" value="Polysaccharide_Lyase_9"/>
</dbReference>
<dbReference type="InterPro" id="IPR053868">
    <property type="entry name" value="Pel9A-like_beta_helix"/>
</dbReference>
<comment type="similarity">
    <text evidence="8">Belongs to the polysaccharide lyase 9 family.</text>
</comment>
<evidence type="ECO:0000256" key="7">
    <source>
        <dbReference type="ARBA" id="ARBA00023239"/>
    </source>
</evidence>
<feature type="signal peptide" evidence="9">
    <location>
        <begin position="1"/>
        <end position="24"/>
    </location>
</feature>
<evidence type="ECO:0000256" key="2">
    <source>
        <dbReference type="ARBA" id="ARBA00004613"/>
    </source>
</evidence>
<organism evidence="11 12">
    <name type="scientific">Candidatus Monoglobus merdigallinarum</name>
    <dbReference type="NCBI Taxonomy" id="2838698"/>
    <lineage>
        <taxon>Bacteria</taxon>
        <taxon>Bacillati</taxon>
        <taxon>Bacillota</taxon>
        <taxon>Clostridia</taxon>
        <taxon>Monoglobales</taxon>
        <taxon>Monoglobaceae</taxon>
        <taxon>Monoglobus</taxon>
    </lineage>
</organism>
<dbReference type="InterPro" id="IPR012334">
    <property type="entry name" value="Pectin_lyas_fold"/>
</dbReference>
<feature type="chain" id="PRO_5039490213" evidence="9">
    <location>
        <begin position="25"/>
        <end position="748"/>
    </location>
</feature>
<evidence type="ECO:0000256" key="1">
    <source>
        <dbReference type="ARBA" id="ARBA00001913"/>
    </source>
</evidence>
<keyword evidence="4" id="KW-0479">Metal-binding</keyword>
<evidence type="ECO:0000259" key="10">
    <source>
        <dbReference type="Pfam" id="PF22842"/>
    </source>
</evidence>
<name>A0A9D1PPB8_9FIRM</name>
<dbReference type="EMBL" id="DXIJ01000003">
    <property type="protein sequence ID" value="HIV85220.1"/>
    <property type="molecule type" value="Genomic_DNA"/>
</dbReference>
<keyword evidence="3" id="KW-0964">Secreted</keyword>
<protein>
    <submittedName>
        <fullName evidence="11">Right-handed parallel beta-helix repeat-containing protein</fullName>
    </submittedName>
</protein>
<evidence type="ECO:0000313" key="11">
    <source>
        <dbReference type="EMBL" id="HIV85220.1"/>
    </source>
</evidence>
<feature type="domain" description="Pel9A-like right handed beta-helix region" evidence="10">
    <location>
        <begin position="332"/>
        <end position="479"/>
    </location>
</feature>
<dbReference type="Proteomes" id="UP000824162">
    <property type="component" value="Unassembled WGS sequence"/>
</dbReference>
<evidence type="ECO:0000313" key="12">
    <source>
        <dbReference type="Proteomes" id="UP000824162"/>
    </source>
</evidence>
<evidence type="ECO:0000256" key="3">
    <source>
        <dbReference type="ARBA" id="ARBA00022525"/>
    </source>
</evidence>
<dbReference type="PANTHER" id="PTHR40088">
    <property type="entry name" value="PECTATE LYASE (EUROFUNG)"/>
    <property type="match status" value="1"/>
</dbReference>
<reference evidence="11" key="2">
    <citation type="submission" date="2021-04" db="EMBL/GenBank/DDBJ databases">
        <authorList>
            <person name="Gilroy R."/>
        </authorList>
    </citation>
    <scope>NUCLEOTIDE SEQUENCE</scope>
    <source>
        <strain evidence="11">5790</strain>
    </source>
</reference>
<comment type="cofactor">
    <cofactor evidence="1">
        <name>Ca(2+)</name>
        <dbReference type="ChEBI" id="CHEBI:29108"/>
    </cofactor>
</comment>
<sequence length="748" mass="80811">MKTKFKITALLLIASLMLSPFVYSEGETYPPDSVMNVSDLPVGDIVSDTEFGNFTIISATDGLTAVTVDSNSKQSPVTGIKYSKRLKLAGTGSTLNRAVKFTAAGPATLFIEGCSANKNETRTGVVVNAEGETIGENSFSSGMENKQYDIPAAGDYWFYSLNSGINIYYIRLTYEPQPVYNFEDMDGIVTEPMDVIYTAPMAPADGAGTEAEPMSIASALLNIAPGGTIYCSGRYEFEKCLLIDAANCGEPEKEKRIECSEGTVFDFSGEPYSNDVGTNQRGVQINGSYWHIKGLEVCMAADNGFFIAGKHNTLELCVANANRDSGIQISRRAATVSSYDEWPSDNLILNCTSYNNFDPATGENADGFAAKLTCGDNNVFDGCIAYNNCDDGWDCFTKSATGPIGTLVLRNCIAFRSGQTTDGKFTDNSDGNGFKMGGSKIAATHYLYNCIAFENKNHGFTDNSNPGPIYLTNCTAYNNALDGGSNKSNFDFARDKERSNNTLINCLSYAPNAIGADKFIGSVKNSVLYSKDKKNYYYFDDLNNVSWDSKPGTVLPTEEISSVDDSVFVSVESPELGADVHTLWRNADGSINMGGFLKVADGTAYKQMGIGADLSDYSTAVPTAPPVQTNPPQPTQTPDTDIPDYIIYAAPDDFNESVIDIRLENNTETAASPCIMLAAYTDTEAGSLLTSYAFFERGIGAGSYDEFSYDLSGVDYNKVKVMVWDSTDRLTPLANCAVITPAEPEENN</sequence>
<dbReference type="GO" id="GO:0016837">
    <property type="term" value="F:carbon-oxygen lyase activity, acting on polysaccharides"/>
    <property type="evidence" value="ECO:0007669"/>
    <property type="project" value="TreeGrafter"/>
</dbReference>
<accession>A0A9D1PPB8</accession>
<dbReference type="Gene3D" id="2.160.20.10">
    <property type="entry name" value="Single-stranded right-handed beta-helix, Pectin lyase-like"/>
    <property type="match status" value="1"/>
</dbReference>
<evidence type="ECO:0000256" key="6">
    <source>
        <dbReference type="ARBA" id="ARBA00022837"/>
    </source>
</evidence>
<dbReference type="AlphaFoldDB" id="A0A9D1PPB8"/>
<evidence type="ECO:0000256" key="9">
    <source>
        <dbReference type="SAM" id="SignalP"/>
    </source>
</evidence>
<reference evidence="11" key="1">
    <citation type="journal article" date="2021" name="PeerJ">
        <title>Extensive microbial diversity within the chicken gut microbiome revealed by metagenomics and culture.</title>
        <authorList>
            <person name="Gilroy R."/>
            <person name="Ravi A."/>
            <person name="Getino M."/>
            <person name="Pursley I."/>
            <person name="Horton D.L."/>
            <person name="Alikhan N.F."/>
            <person name="Baker D."/>
            <person name="Gharbi K."/>
            <person name="Hall N."/>
            <person name="Watson M."/>
            <person name="Adriaenssens E.M."/>
            <person name="Foster-Nyarko E."/>
            <person name="Jarju S."/>
            <person name="Secka A."/>
            <person name="Antonio M."/>
            <person name="Oren A."/>
            <person name="Chaudhuri R.R."/>
            <person name="La Ragione R."/>
            <person name="Hildebrand F."/>
            <person name="Pallen M.J."/>
        </authorList>
    </citation>
    <scope>NUCLEOTIDE SEQUENCE</scope>
    <source>
        <strain evidence="11">5790</strain>
    </source>
</reference>
<dbReference type="Pfam" id="PF22842">
    <property type="entry name" value="Pel9A-like_beta_helix"/>
    <property type="match status" value="1"/>
</dbReference>
<gene>
    <name evidence="11" type="ORF">H9900_00235</name>
</gene>
<dbReference type="GO" id="GO:0005576">
    <property type="term" value="C:extracellular region"/>
    <property type="evidence" value="ECO:0007669"/>
    <property type="project" value="UniProtKB-SubCell"/>
</dbReference>
<keyword evidence="6" id="KW-0106">Calcium</keyword>
<comment type="subcellular location">
    <subcellularLocation>
        <location evidence="2">Secreted</location>
    </subcellularLocation>
</comment>
<evidence type="ECO:0000256" key="4">
    <source>
        <dbReference type="ARBA" id="ARBA00022723"/>
    </source>
</evidence>
<comment type="caution">
    <text evidence="11">The sequence shown here is derived from an EMBL/GenBank/DDBJ whole genome shotgun (WGS) entry which is preliminary data.</text>
</comment>
<keyword evidence="5 9" id="KW-0732">Signal</keyword>
<dbReference type="PANTHER" id="PTHR40088:SF1">
    <property type="entry name" value="PECTATE LYASE PEL9"/>
    <property type="match status" value="1"/>
</dbReference>
<proteinExistence type="inferred from homology"/>
<dbReference type="GO" id="GO:0046872">
    <property type="term" value="F:metal ion binding"/>
    <property type="evidence" value="ECO:0007669"/>
    <property type="project" value="UniProtKB-KW"/>
</dbReference>
<dbReference type="InterPro" id="IPR011050">
    <property type="entry name" value="Pectin_lyase_fold/virulence"/>
</dbReference>
<evidence type="ECO:0000256" key="8">
    <source>
        <dbReference type="ARBA" id="ARBA00038263"/>
    </source>
</evidence>
<dbReference type="SUPFAM" id="SSF51126">
    <property type="entry name" value="Pectin lyase-like"/>
    <property type="match status" value="1"/>
</dbReference>
<evidence type="ECO:0000256" key="5">
    <source>
        <dbReference type="ARBA" id="ARBA00022729"/>
    </source>
</evidence>